<keyword evidence="4" id="KW-1185">Reference proteome</keyword>
<evidence type="ECO:0000313" key="4">
    <source>
        <dbReference type="Proteomes" id="UP000198811"/>
    </source>
</evidence>
<gene>
    <name evidence="1" type="ORF">HMJ28_04260</name>
    <name evidence="3" type="ORF">NCTC13028_02598</name>
    <name evidence="2" type="ORF">SAMN05216497_101107</name>
</gene>
<evidence type="ECO:0000313" key="1">
    <source>
        <dbReference type="EMBL" id="NOH15609.1"/>
    </source>
</evidence>
<dbReference type="GeneID" id="70576737"/>
<dbReference type="Proteomes" id="UP000198811">
    <property type="component" value="Unassembled WGS sequence"/>
</dbReference>
<evidence type="ECO:0000313" key="5">
    <source>
        <dbReference type="Proteomes" id="UP000250223"/>
    </source>
</evidence>
<proteinExistence type="predicted"/>
<dbReference type="Proteomes" id="UP000250223">
    <property type="component" value="Unassembled WGS sequence"/>
</dbReference>
<reference evidence="3 5" key="2">
    <citation type="submission" date="2018-06" db="EMBL/GenBank/DDBJ databases">
        <authorList>
            <consortium name="Pathogen Informatics"/>
            <person name="Doyle S."/>
        </authorList>
    </citation>
    <scope>NUCLEOTIDE SEQUENCE [LARGE SCALE GENOMIC DNA]</scope>
    <source>
        <strain evidence="3 5">NCTC13028</strain>
    </source>
</reference>
<dbReference type="EMBL" id="JABFIF010000005">
    <property type="protein sequence ID" value="NOH15609.1"/>
    <property type="molecule type" value="Genomic_DNA"/>
</dbReference>
<evidence type="ECO:0000313" key="2">
    <source>
        <dbReference type="EMBL" id="SDK82302.1"/>
    </source>
</evidence>
<organism evidence="3 5">
    <name type="scientific">Clostridium cochlearium</name>
    <dbReference type="NCBI Taxonomy" id="1494"/>
    <lineage>
        <taxon>Bacteria</taxon>
        <taxon>Bacillati</taxon>
        <taxon>Bacillota</taxon>
        <taxon>Clostridia</taxon>
        <taxon>Eubacteriales</taxon>
        <taxon>Clostridiaceae</taxon>
        <taxon>Clostridium</taxon>
    </lineage>
</organism>
<dbReference type="Proteomes" id="UP000528432">
    <property type="component" value="Unassembled WGS sequence"/>
</dbReference>
<dbReference type="EMBL" id="FNGL01000001">
    <property type="protein sequence ID" value="SDK82302.1"/>
    <property type="molecule type" value="Genomic_DNA"/>
</dbReference>
<reference evidence="2 4" key="1">
    <citation type="submission" date="2016-10" db="EMBL/GenBank/DDBJ databases">
        <authorList>
            <person name="Varghese N."/>
            <person name="Submissions S."/>
        </authorList>
    </citation>
    <scope>NUCLEOTIDE SEQUENCE [LARGE SCALE GENOMIC DNA]</scope>
    <source>
        <strain evidence="2 4">NLAE-zl-C224</strain>
    </source>
</reference>
<name>A0A239ZNH5_CLOCO</name>
<dbReference type="AlphaFoldDB" id="A0A239ZNH5"/>
<sequence>MEICPFLSSKNHCIECFKECPIHECKDRYGNCPFKTLEMFKSEIENNYDRVNPDFKGFDFLKEYYYQVNESYF</sequence>
<accession>A0A239ZNH5</accession>
<protein>
    <submittedName>
        <fullName evidence="3">Uncharacterized protein</fullName>
    </submittedName>
</protein>
<evidence type="ECO:0000313" key="6">
    <source>
        <dbReference type="Proteomes" id="UP000528432"/>
    </source>
</evidence>
<reference evidence="1 6" key="3">
    <citation type="submission" date="2020-05" db="EMBL/GenBank/DDBJ databases">
        <title>Draft genome sequence of Clostridium cochlearium strain AGROS13 isolated from a sheep dairy farm in New Zealand.</title>
        <authorList>
            <person name="Gupta T.B."/>
            <person name="Jauregui R."/>
            <person name="Risson A.N."/>
            <person name="Brightwell G."/>
            <person name="Maclean P."/>
        </authorList>
    </citation>
    <scope>NUCLEOTIDE SEQUENCE [LARGE SCALE GENOMIC DNA]</scope>
    <source>
        <strain evidence="1 6">AGROS13</strain>
    </source>
</reference>
<evidence type="ECO:0000313" key="3">
    <source>
        <dbReference type="EMBL" id="SQB36788.1"/>
    </source>
</evidence>
<dbReference type="RefSeq" id="WP_089862980.1">
    <property type="nucleotide sequence ID" value="NZ_CP173238.1"/>
</dbReference>
<dbReference type="EMBL" id="UAWC01000027">
    <property type="protein sequence ID" value="SQB36788.1"/>
    <property type="molecule type" value="Genomic_DNA"/>
</dbReference>
<dbReference type="OrthoDB" id="1938183at2"/>